<sequence length="165" mass="18354">MNILFESIILILTGIIVLKMTGSKSVSQMTRAEIIIVVSIGRIIVEPVLSRKVIPSIVTAVIFSSILFLIHCLELKSQKVEQFLNGSSIVIVENGVIIKNGLSQAKLSEQQLYMQLREKGIHDIKSLQQVTAEPNGRIGYQLNIKAQPVTLEMLEKILGQYNVKK</sequence>
<proteinExistence type="inferred from homology"/>
<dbReference type="PANTHER" id="PTHR34582">
    <property type="entry name" value="UPF0702 TRANSMEMBRANE PROTEIN YCAP"/>
    <property type="match status" value="1"/>
</dbReference>
<keyword evidence="3" id="KW-1003">Cell membrane</keyword>
<evidence type="ECO:0000313" key="10">
    <source>
        <dbReference type="Proteomes" id="UP000220635"/>
    </source>
</evidence>
<dbReference type="Proteomes" id="UP000225182">
    <property type="component" value="Unassembled WGS sequence"/>
</dbReference>
<evidence type="ECO:0000259" key="7">
    <source>
        <dbReference type="Pfam" id="PF04239"/>
    </source>
</evidence>
<dbReference type="EMBL" id="NUYN01000010">
    <property type="protein sequence ID" value="PFN27771.1"/>
    <property type="molecule type" value="Genomic_DNA"/>
</dbReference>
<name>A0A2A8PY27_BACCE</name>
<evidence type="ECO:0000256" key="5">
    <source>
        <dbReference type="ARBA" id="ARBA00022989"/>
    </source>
</evidence>
<dbReference type="GO" id="GO:0005886">
    <property type="term" value="C:plasma membrane"/>
    <property type="evidence" value="ECO:0007669"/>
    <property type="project" value="UniProtKB-SubCell"/>
</dbReference>
<dbReference type="EMBL" id="NTWE01000020">
    <property type="protein sequence ID" value="PEW02805.1"/>
    <property type="molecule type" value="Genomic_DNA"/>
</dbReference>
<evidence type="ECO:0000256" key="3">
    <source>
        <dbReference type="ARBA" id="ARBA00022475"/>
    </source>
</evidence>
<dbReference type="InterPro" id="IPR007353">
    <property type="entry name" value="DUF421"/>
</dbReference>
<dbReference type="InterPro" id="IPR023090">
    <property type="entry name" value="UPF0702_alpha/beta_dom_sf"/>
</dbReference>
<evidence type="ECO:0000256" key="4">
    <source>
        <dbReference type="ARBA" id="ARBA00022692"/>
    </source>
</evidence>
<dbReference type="RefSeq" id="WP_098380558.1">
    <property type="nucleotide sequence ID" value="NZ_NTWE01000020.1"/>
</dbReference>
<comment type="subcellular location">
    <subcellularLocation>
        <location evidence="1">Cell membrane</location>
        <topology evidence="1">Multi-pass membrane protein</topology>
    </subcellularLocation>
</comment>
<evidence type="ECO:0000256" key="2">
    <source>
        <dbReference type="ARBA" id="ARBA00006448"/>
    </source>
</evidence>
<feature type="domain" description="YetF C-terminal" evidence="7">
    <location>
        <begin position="76"/>
        <end position="144"/>
    </location>
</feature>
<organism evidence="8 10">
    <name type="scientific">Bacillus cereus</name>
    <dbReference type="NCBI Taxonomy" id="1396"/>
    <lineage>
        <taxon>Bacteria</taxon>
        <taxon>Bacillati</taxon>
        <taxon>Bacillota</taxon>
        <taxon>Bacilli</taxon>
        <taxon>Bacillales</taxon>
        <taxon>Bacillaceae</taxon>
        <taxon>Bacillus</taxon>
        <taxon>Bacillus cereus group</taxon>
    </lineage>
</organism>
<keyword evidence="4" id="KW-0812">Transmembrane</keyword>
<gene>
    <name evidence="8" type="ORF">CN425_07695</name>
    <name evidence="9" type="ORF">COJ50_06505</name>
</gene>
<reference evidence="10 11" key="1">
    <citation type="submission" date="2017-09" db="EMBL/GenBank/DDBJ databases">
        <title>Large-scale bioinformatics analysis of Bacillus genomes uncovers conserved roles of natural products in bacterial physiology.</title>
        <authorList>
            <consortium name="Agbiome Team Llc"/>
            <person name="Bleich R.M."/>
            <person name="Grubbs K.J."/>
            <person name="Santa Maria K.C."/>
            <person name="Allen S.E."/>
            <person name="Farag S."/>
            <person name="Shank E.A."/>
            <person name="Bowers A."/>
        </authorList>
    </citation>
    <scope>NUCLEOTIDE SEQUENCE [LARGE SCALE GENOMIC DNA]</scope>
    <source>
        <strain evidence="8 10">AFS010695</strain>
        <strain evidence="9 11">AFS076905</strain>
    </source>
</reference>
<evidence type="ECO:0000313" key="11">
    <source>
        <dbReference type="Proteomes" id="UP000225182"/>
    </source>
</evidence>
<comment type="caution">
    <text evidence="8">The sequence shown here is derived from an EMBL/GenBank/DDBJ whole genome shotgun (WGS) entry which is preliminary data.</text>
</comment>
<evidence type="ECO:0000256" key="6">
    <source>
        <dbReference type="ARBA" id="ARBA00023136"/>
    </source>
</evidence>
<evidence type="ECO:0000256" key="1">
    <source>
        <dbReference type="ARBA" id="ARBA00004651"/>
    </source>
</evidence>
<keyword evidence="5" id="KW-1133">Transmembrane helix</keyword>
<evidence type="ECO:0000313" key="8">
    <source>
        <dbReference type="EMBL" id="PEW02805.1"/>
    </source>
</evidence>
<dbReference type="Gene3D" id="3.30.240.20">
    <property type="entry name" value="bsu07140 like domains"/>
    <property type="match status" value="1"/>
</dbReference>
<evidence type="ECO:0000313" key="9">
    <source>
        <dbReference type="EMBL" id="PFN27771.1"/>
    </source>
</evidence>
<dbReference type="PANTHER" id="PTHR34582:SF2">
    <property type="entry name" value="UPF0702 TRANSMEMBRANE PROTEIN YDFR"/>
    <property type="match status" value="1"/>
</dbReference>
<dbReference type="AlphaFoldDB" id="A0A2A8PY27"/>
<keyword evidence="6" id="KW-0472">Membrane</keyword>
<dbReference type="OrthoDB" id="1796697at2"/>
<dbReference type="Pfam" id="PF04239">
    <property type="entry name" value="DUF421"/>
    <property type="match status" value="1"/>
</dbReference>
<dbReference type="Proteomes" id="UP000220635">
    <property type="component" value="Unassembled WGS sequence"/>
</dbReference>
<protein>
    <recommendedName>
        <fullName evidence="7">YetF C-terminal domain-containing protein</fullName>
    </recommendedName>
</protein>
<comment type="similarity">
    <text evidence="2">Belongs to the UPF0702 family.</text>
</comment>
<accession>A0A2A8PY27</accession>